<dbReference type="EMBL" id="ASGZ01000008">
    <property type="protein sequence ID" value="ESP89531.1"/>
    <property type="molecule type" value="Genomic_DNA"/>
</dbReference>
<evidence type="ECO:0000313" key="3">
    <source>
        <dbReference type="Proteomes" id="UP000017840"/>
    </source>
</evidence>
<evidence type="ECO:0000256" key="1">
    <source>
        <dbReference type="SAM" id="MobiDB-lite"/>
    </source>
</evidence>
<evidence type="ECO:0000313" key="2">
    <source>
        <dbReference type="EMBL" id="ESP89531.1"/>
    </source>
</evidence>
<dbReference type="PATRIC" id="fig|1324957.4.peg.651"/>
<dbReference type="STRING" id="1324957.K933_03205"/>
<organism evidence="2 3">
    <name type="scientific">Candidatus Halobonum tyrrellensis G22</name>
    <dbReference type="NCBI Taxonomy" id="1324957"/>
    <lineage>
        <taxon>Archaea</taxon>
        <taxon>Methanobacteriati</taxon>
        <taxon>Methanobacteriota</taxon>
        <taxon>Stenosarchaea group</taxon>
        <taxon>Halobacteria</taxon>
        <taxon>Halobacteriales</taxon>
        <taxon>Haloferacaceae</taxon>
        <taxon>Candidatus Halobonum</taxon>
    </lineage>
</organism>
<dbReference type="eggNOG" id="arCOG03655">
    <property type="taxonomic scope" value="Archaea"/>
</dbReference>
<sequence>MGEDARETGGAGAGKPAATDSASDGTDGPRGSGGSDDGESPLAERIDRLLAALREWAAGLYHGLVTHPAYEKIEKEAEDVEDTFMLACFPDAFGVPSPVSYYTAELLPYLDEELDAWERRMWDRGSLLERKGQQYHF</sequence>
<dbReference type="AlphaFoldDB" id="V4GWJ3"/>
<dbReference type="Pfam" id="PF25952">
    <property type="entry name" value="DUF7990"/>
    <property type="match status" value="1"/>
</dbReference>
<comment type="caution">
    <text evidence="2">The sequence shown here is derived from an EMBL/GenBank/DDBJ whole genome shotgun (WGS) entry which is preliminary data.</text>
</comment>
<feature type="compositionally biased region" description="Low complexity" evidence="1">
    <location>
        <begin position="14"/>
        <end position="26"/>
    </location>
</feature>
<reference evidence="2 3" key="1">
    <citation type="journal article" date="2013" name="Genome Announc.">
        <title>Draft Genome Sequence of 'Candidatus Halobonum tyrrellensis' Strain G22, Isolated from the Hypersaline Waters of Lake Tyrrell, Australia.</title>
        <authorList>
            <person name="Ugalde J.A."/>
            <person name="Narasingarao P."/>
            <person name="Kuo S."/>
            <person name="Podell S."/>
            <person name="Allen E.E."/>
        </authorList>
    </citation>
    <scope>NUCLEOTIDE SEQUENCE [LARGE SCALE GENOMIC DNA]</scope>
    <source>
        <strain evidence="2 3">G22</strain>
    </source>
</reference>
<gene>
    <name evidence="2" type="ORF">K933_03205</name>
</gene>
<keyword evidence="3" id="KW-1185">Reference proteome</keyword>
<dbReference type="Proteomes" id="UP000017840">
    <property type="component" value="Unassembled WGS sequence"/>
</dbReference>
<protein>
    <submittedName>
        <fullName evidence="2">Uncharacterized protein</fullName>
    </submittedName>
</protein>
<proteinExistence type="predicted"/>
<dbReference type="InterPro" id="IPR058303">
    <property type="entry name" value="DUF7990"/>
</dbReference>
<name>V4GWJ3_9EURY</name>
<accession>V4GWJ3</accession>
<feature type="region of interest" description="Disordered" evidence="1">
    <location>
        <begin position="1"/>
        <end position="42"/>
    </location>
</feature>